<feature type="region of interest" description="Disordered" evidence="1">
    <location>
        <begin position="58"/>
        <end position="101"/>
    </location>
</feature>
<feature type="compositionally biased region" description="Polar residues" evidence="1">
    <location>
        <begin position="80"/>
        <end position="89"/>
    </location>
</feature>
<evidence type="ECO:0000256" key="1">
    <source>
        <dbReference type="SAM" id="MobiDB-lite"/>
    </source>
</evidence>
<sequence length="272" mass="29869">MNKQESGGNREINGEKMESYAGPRACEQPLVASPGAGTFLARQREVCFLAAQEHPVNDFSTISPSHREVNPQKAVGWKASGQTTNSANSGHIEKSSTRFQRQAPPANIDIPAPMLDVEWTGDRASSSFSNSEEEDPSADLIPRLRREMRQGRKAPKRTLLPNRKETSVASNSFADSAARSVKSTGSARVLENDVDRSYPPIYPQEKLGNIQDAGRISQIHEFSKEERLASLNLFQNEEKAEVFLAIKEAEPGTCLRQQIGPEVLEATLAHTG</sequence>
<feature type="region of interest" description="Disordered" evidence="1">
    <location>
        <begin position="1"/>
        <end position="20"/>
    </location>
</feature>
<dbReference type="RefSeq" id="XP_053027783.1">
    <property type="nucleotide sequence ID" value="XM_053163794.1"/>
</dbReference>
<gene>
    <name evidence="2" type="ORF">PtA15_16A134</name>
</gene>
<evidence type="ECO:0000313" key="2">
    <source>
        <dbReference type="EMBL" id="WAQ92228.1"/>
    </source>
</evidence>
<name>A0ABY7D3N5_9BASI</name>
<dbReference type="GeneID" id="77804689"/>
<dbReference type="Proteomes" id="UP001164743">
    <property type="component" value="Chromosome 16A"/>
</dbReference>
<evidence type="ECO:0000313" key="3">
    <source>
        <dbReference type="Proteomes" id="UP001164743"/>
    </source>
</evidence>
<proteinExistence type="predicted"/>
<feature type="region of interest" description="Disordered" evidence="1">
    <location>
        <begin position="147"/>
        <end position="186"/>
    </location>
</feature>
<protein>
    <submittedName>
        <fullName evidence="2">Uncharacterized protein</fullName>
    </submittedName>
</protein>
<reference evidence="2" key="1">
    <citation type="submission" date="2022-10" db="EMBL/GenBank/DDBJ databases">
        <title>Puccinia triticina Genome sequencing and assembly.</title>
        <authorList>
            <person name="Li C."/>
        </authorList>
    </citation>
    <scope>NUCLEOTIDE SEQUENCE</scope>
    <source>
        <strain evidence="2">Pt15</strain>
    </source>
</reference>
<keyword evidence="3" id="KW-1185">Reference proteome</keyword>
<organism evidence="2 3">
    <name type="scientific">Puccinia triticina</name>
    <dbReference type="NCBI Taxonomy" id="208348"/>
    <lineage>
        <taxon>Eukaryota</taxon>
        <taxon>Fungi</taxon>
        <taxon>Dikarya</taxon>
        <taxon>Basidiomycota</taxon>
        <taxon>Pucciniomycotina</taxon>
        <taxon>Pucciniomycetes</taxon>
        <taxon>Pucciniales</taxon>
        <taxon>Pucciniaceae</taxon>
        <taxon>Puccinia</taxon>
    </lineage>
</organism>
<accession>A0ABY7D3N5</accession>
<dbReference type="EMBL" id="CP110436">
    <property type="protein sequence ID" value="WAQ92228.1"/>
    <property type="molecule type" value="Genomic_DNA"/>
</dbReference>